<evidence type="ECO:0000256" key="6">
    <source>
        <dbReference type="ARBA" id="ARBA00023237"/>
    </source>
</evidence>
<keyword evidence="3" id="KW-0732">Signal</keyword>
<dbReference type="Pfam" id="PF00921">
    <property type="entry name" value="Lipoprotein_2"/>
    <property type="match status" value="1"/>
</dbReference>
<dbReference type="Proteomes" id="UP000326393">
    <property type="component" value="Plasmid lp36"/>
</dbReference>
<keyword evidence="10" id="KW-1185">Reference proteome</keyword>
<evidence type="ECO:0000313" key="10">
    <source>
        <dbReference type="Proteomes" id="UP000326393"/>
    </source>
</evidence>
<keyword evidence="7 8" id="KW-0449">Lipoprotein</keyword>
<dbReference type="SUPFAM" id="SSF74748">
    <property type="entry name" value="Variable surface antigen VlsE"/>
    <property type="match status" value="2"/>
</dbReference>
<evidence type="ECO:0000256" key="4">
    <source>
        <dbReference type="ARBA" id="ARBA00023136"/>
    </source>
</evidence>
<evidence type="ECO:0000256" key="1">
    <source>
        <dbReference type="ARBA" id="ARBA00003932"/>
    </source>
</evidence>
<evidence type="ECO:0000256" key="5">
    <source>
        <dbReference type="ARBA" id="ARBA00023139"/>
    </source>
</evidence>
<evidence type="ECO:0000256" key="3">
    <source>
        <dbReference type="ARBA" id="ARBA00022729"/>
    </source>
</evidence>
<proteinExistence type="predicted"/>
<dbReference type="GO" id="GO:0009279">
    <property type="term" value="C:cell outer membrane"/>
    <property type="evidence" value="ECO:0007669"/>
    <property type="project" value="UniProtKB-SubCell"/>
</dbReference>
<geneLocation type="plasmid" evidence="9 10">
    <name>lp36</name>
</geneLocation>
<reference evidence="9 10" key="1">
    <citation type="journal article" date="2020" name="Int. J. Syst. Evol. Microbiol.">
        <title>Borrelia maritima sp. nov., a novel species of the Borrelia burgdorferi sensu lato complex, occupying a basal position to North American species.</title>
        <authorList>
            <person name="Margos G."/>
            <person name="Fedorova N."/>
            <person name="Becker N.S."/>
            <person name="Kleinjan J.E."/>
            <person name="Marosevic D."/>
            <person name="Krebs S."/>
            <person name="Hui L."/>
            <person name="Fingerle V."/>
            <person name="Lane R.S."/>
        </authorList>
    </citation>
    <scope>NUCLEOTIDE SEQUENCE [LARGE SCALE GENOMIC DNA]</scope>
    <source>
        <strain evidence="9 10">CA690</strain>
    </source>
</reference>
<dbReference type="InterPro" id="IPR000680">
    <property type="entry name" value="Borrelia_lipo"/>
</dbReference>
<evidence type="ECO:0000313" key="9">
    <source>
        <dbReference type="EMBL" id="QFI15079.1"/>
    </source>
</evidence>
<evidence type="ECO:0000256" key="8">
    <source>
        <dbReference type="RuleBase" id="RU363105"/>
    </source>
</evidence>
<evidence type="ECO:0000256" key="2">
    <source>
        <dbReference type="ARBA" id="ARBA00004459"/>
    </source>
</evidence>
<dbReference type="EMBL" id="CP044541">
    <property type="protein sequence ID" value="QFI15079.1"/>
    <property type="molecule type" value="Genomic_DNA"/>
</dbReference>
<dbReference type="AlphaFoldDB" id="A0A5J6WG07"/>
<dbReference type="KEGG" id="bmat:DB723_05155"/>
<organism evidence="9 10">
    <name type="scientific">Borrelia maritima</name>
    <dbReference type="NCBI Taxonomy" id="2761123"/>
    <lineage>
        <taxon>Bacteria</taxon>
        <taxon>Pseudomonadati</taxon>
        <taxon>Spirochaetota</taxon>
        <taxon>Spirochaetia</taxon>
        <taxon>Spirochaetales</taxon>
        <taxon>Borreliaceae</taxon>
        <taxon>Borrelia</taxon>
    </lineage>
</organism>
<gene>
    <name evidence="9" type="ORF">DB723_05155</name>
</gene>
<keyword evidence="5 8" id="KW-0564">Palmitate</keyword>
<keyword evidence="6 8" id="KW-0998">Cell outer membrane</keyword>
<comment type="function">
    <text evidence="1 8">The Vlp and Vsp proteins are antigenically distinct proteins, only one vlp or vsp gene is transcriptionally active at any one time. Switching between these genes is a mechanism of host immune response evasion.</text>
</comment>
<name>A0A5J6WG07_9SPIR</name>
<accession>A0A5J6WG07</accession>
<keyword evidence="9" id="KW-0614">Plasmid</keyword>
<keyword evidence="4 8" id="KW-0472">Membrane</keyword>
<sequence>MAKSGKFALDAAGSAGKATLKSAAEEMAKAESGNSDIVDIARNGQGASADVGNVKGIAKGIKTIVDTAKKSDAKLELKAAAEGGSNKEAGKLFAVGADAGGAANDVKTAAEKAATAVSSVSGEQILAAIVDTAKKSDAKLELKAAAEGGSSNKEAGKLFAVNAVADGAANDVKTAAEKAATAVSSVSGEQILAAIVDAAEKGNAGKAAGAATNAIEAAIGGAGAADFNDNNGIGKKNDQIAAAIVLRGYCGYCGGRSRSKC</sequence>
<evidence type="ECO:0000256" key="7">
    <source>
        <dbReference type="ARBA" id="ARBA00023288"/>
    </source>
</evidence>
<protein>
    <recommendedName>
        <fullName evidence="8">Variable large protein</fullName>
    </recommendedName>
</protein>
<comment type="subcellular location">
    <subcellularLocation>
        <location evidence="2 8">Cell outer membrane</location>
        <topology evidence="2 8">Lipid-anchor</topology>
    </subcellularLocation>
</comment>